<dbReference type="SUPFAM" id="SSF49503">
    <property type="entry name" value="Cupredoxins"/>
    <property type="match status" value="3"/>
</dbReference>
<dbReference type="CDD" id="cd13844">
    <property type="entry name" value="CuRO_1_BOD_CotA_like"/>
    <property type="match status" value="1"/>
</dbReference>
<comment type="similarity">
    <text evidence="1">Belongs to the multicopper oxidase family.</text>
</comment>
<dbReference type="PANTHER" id="PTHR48267:SF1">
    <property type="entry name" value="BILIRUBIN OXIDASE"/>
    <property type="match status" value="1"/>
</dbReference>
<dbReference type="eggNOG" id="COG2132">
    <property type="taxonomic scope" value="Bacteria"/>
</dbReference>
<comment type="caution">
    <text evidence="4">The sequence shown here is derived from an EMBL/GenBank/DDBJ whole genome shotgun (WGS) entry which is preliminary data.</text>
</comment>
<dbReference type="GO" id="GO:0005507">
    <property type="term" value="F:copper ion binding"/>
    <property type="evidence" value="ECO:0007669"/>
    <property type="project" value="InterPro"/>
</dbReference>
<dbReference type="FunFam" id="2.60.40.420:FF:000087">
    <property type="entry name" value="Spore coat protein A"/>
    <property type="match status" value="1"/>
</dbReference>
<reference evidence="4 5" key="1">
    <citation type="submission" date="2014-03" db="EMBL/GenBank/DDBJ databases">
        <authorList>
            <person name="Urmite Genomes U."/>
        </authorList>
    </citation>
    <scope>NUCLEOTIDE SEQUENCE [LARGE SCALE GENOMIC DNA]</scope>
    <source>
        <strain evidence="4 5">Vm-5</strain>
    </source>
</reference>
<dbReference type="EMBL" id="CCDP010000002">
    <property type="protein sequence ID" value="CDQ40422.1"/>
    <property type="molecule type" value="Genomic_DNA"/>
</dbReference>
<dbReference type="SMR" id="A0A024QDW6"/>
<accession>A0A024QDW6</accession>
<evidence type="ECO:0000313" key="4">
    <source>
        <dbReference type="EMBL" id="CDQ40422.1"/>
    </source>
</evidence>
<dbReference type="CDD" id="cd13868">
    <property type="entry name" value="CuRO_2_CotA_like"/>
    <property type="match status" value="1"/>
</dbReference>
<dbReference type="OrthoDB" id="9757546at2"/>
<dbReference type="InterPro" id="IPR045087">
    <property type="entry name" value="Cu-oxidase_fam"/>
</dbReference>
<dbReference type="AlphaFoldDB" id="A0A024QDW6"/>
<evidence type="ECO:0000256" key="1">
    <source>
        <dbReference type="ARBA" id="ARBA00010609"/>
    </source>
</evidence>
<dbReference type="InterPro" id="IPR011706">
    <property type="entry name" value="Cu-oxidase_C"/>
</dbReference>
<keyword evidence="4" id="KW-0946">Virion</keyword>
<dbReference type="Proteomes" id="UP000028875">
    <property type="component" value="Unassembled WGS sequence"/>
</dbReference>
<organism evidence="4 5">
    <name type="scientific">Virgibacillus massiliensis</name>
    <dbReference type="NCBI Taxonomy" id="1462526"/>
    <lineage>
        <taxon>Bacteria</taxon>
        <taxon>Bacillati</taxon>
        <taxon>Bacillota</taxon>
        <taxon>Bacilli</taxon>
        <taxon>Bacillales</taxon>
        <taxon>Bacillaceae</taxon>
        <taxon>Virgibacillus</taxon>
    </lineage>
</organism>
<dbReference type="InterPro" id="IPR011707">
    <property type="entry name" value="Cu-oxidase-like_N"/>
</dbReference>
<proteinExistence type="inferred from homology"/>
<dbReference type="GO" id="GO:0016491">
    <property type="term" value="F:oxidoreductase activity"/>
    <property type="evidence" value="ECO:0007669"/>
    <property type="project" value="InterPro"/>
</dbReference>
<feature type="domain" description="Plastocyanin-like" evidence="3">
    <location>
        <begin position="85"/>
        <end position="170"/>
    </location>
</feature>
<feature type="domain" description="Plastocyanin-like" evidence="2">
    <location>
        <begin position="386"/>
        <end position="501"/>
    </location>
</feature>
<dbReference type="RefSeq" id="WP_038245469.1">
    <property type="nucleotide sequence ID" value="NZ_BNER01000004.1"/>
</dbReference>
<sequence>MKLKKFIDELPIMQTIKKQGSYLEMRMEEFRQKLHRDLKPTRLWGYNNQFPGPTIEVNEGEELHIKWENHLPDNHLLPVDKSIHHIANHPEVRTVTHVHGSVTKPENDGYPEAWFSRNFKEVGPEFLHQVYSYPNKQRAATLWYHDHAMGITRLNVYAGLAGMYIIRGKQEKRLNIPKDEYEIPLILMDKTINNDGSLFYPVGPENPPANLPIPSILPAFTGDKILVNGKIWPYLNVEPRKYRFRILNASNTRTYTLSLESGDPMYQIGSDGGLLSKTVVARSITMEPAERIDVIIDFRKYQGKSLILRNDLGSINTPEDETGDIMQFNVRLPLKGKDSTIIPKHLSSIPSLKDKPISAIRNLKLVGASDDFGRPLLLLDNKYWDDPISETPKLGSTEIWSIINVTGFTHPIHLHLVQFQVLDRTPFNLEKFNQDGSIVYTGSAVKPKPNERGWKDTIAAPSAQITRLIATFSPYAGKFVWHCHILEHEDYDMMRPFLIQKRD</sequence>
<dbReference type="Pfam" id="PF07732">
    <property type="entry name" value="Cu-oxidase_3"/>
    <property type="match status" value="2"/>
</dbReference>
<gene>
    <name evidence="4" type="primary">cotA</name>
    <name evidence="4" type="ORF">BN990_02745</name>
</gene>
<dbReference type="PANTHER" id="PTHR48267">
    <property type="entry name" value="CUPREDOXIN SUPERFAMILY PROTEIN"/>
    <property type="match status" value="1"/>
</dbReference>
<dbReference type="CDD" id="cd13891">
    <property type="entry name" value="CuRO_3_CotA_like"/>
    <property type="match status" value="1"/>
</dbReference>
<dbReference type="InterPro" id="IPR008972">
    <property type="entry name" value="Cupredoxin"/>
</dbReference>
<dbReference type="STRING" id="1462526.BN990_02745"/>
<evidence type="ECO:0000313" key="5">
    <source>
        <dbReference type="Proteomes" id="UP000028875"/>
    </source>
</evidence>
<dbReference type="Pfam" id="PF07731">
    <property type="entry name" value="Cu-oxidase_2"/>
    <property type="match status" value="1"/>
</dbReference>
<protein>
    <submittedName>
        <fullName evidence="4">Spore coat protein A</fullName>
    </submittedName>
</protein>
<name>A0A024QDW6_9BACI</name>
<evidence type="ECO:0000259" key="3">
    <source>
        <dbReference type="Pfam" id="PF07732"/>
    </source>
</evidence>
<dbReference type="Gene3D" id="2.60.40.420">
    <property type="entry name" value="Cupredoxins - blue copper proteins"/>
    <property type="match status" value="3"/>
</dbReference>
<keyword evidence="4" id="KW-0167">Capsid protein</keyword>
<keyword evidence="5" id="KW-1185">Reference proteome</keyword>
<reference evidence="5" key="2">
    <citation type="submission" date="2014-05" db="EMBL/GenBank/DDBJ databases">
        <title>Draft genome sequence of Virgibacillus massiliensis Vm-5.</title>
        <authorList>
            <person name="Khelaifia S."/>
            <person name="Croce O."/>
            <person name="Lagier J.C."/>
            <person name="Raoult D."/>
        </authorList>
    </citation>
    <scope>NUCLEOTIDE SEQUENCE [LARGE SCALE GENOMIC DNA]</scope>
    <source>
        <strain evidence="5">Vm-5</strain>
    </source>
</reference>
<evidence type="ECO:0000259" key="2">
    <source>
        <dbReference type="Pfam" id="PF07731"/>
    </source>
</evidence>
<feature type="domain" description="Plastocyanin-like" evidence="3">
    <location>
        <begin position="39"/>
        <end position="77"/>
    </location>
</feature>